<evidence type="ECO:0000313" key="3">
    <source>
        <dbReference type="Proteomes" id="UP001208570"/>
    </source>
</evidence>
<dbReference type="Proteomes" id="UP001208570">
    <property type="component" value="Unassembled WGS sequence"/>
</dbReference>
<name>A0AAD9MP68_9ANNE</name>
<dbReference type="AlphaFoldDB" id="A0AAD9MP68"/>
<feature type="compositionally biased region" description="Low complexity" evidence="1">
    <location>
        <begin position="136"/>
        <end position="176"/>
    </location>
</feature>
<dbReference type="Gene3D" id="2.60.120.260">
    <property type="entry name" value="Galactose-binding domain-like"/>
    <property type="match status" value="1"/>
</dbReference>
<evidence type="ECO:0000256" key="1">
    <source>
        <dbReference type="SAM" id="MobiDB-lite"/>
    </source>
</evidence>
<evidence type="ECO:0000313" key="2">
    <source>
        <dbReference type="EMBL" id="KAK2139208.1"/>
    </source>
</evidence>
<proteinExistence type="predicted"/>
<comment type="caution">
    <text evidence="2">The sequence shown here is derived from an EMBL/GenBank/DDBJ whole genome shotgun (WGS) entry which is preliminary data.</text>
</comment>
<keyword evidence="3" id="KW-1185">Reference proteome</keyword>
<organism evidence="2 3">
    <name type="scientific">Paralvinella palmiformis</name>
    <dbReference type="NCBI Taxonomy" id="53620"/>
    <lineage>
        <taxon>Eukaryota</taxon>
        <taxon>Metazoa</taxon>
        <taxon>Spiralia</taxon>
        <taxon>Lophotrochozoa</taxon>
        <taxon>Annelida</taxon>
        <taxon>Polychaeta</taxon>
        <taxon>Sedentaria</taxon>
        <taxon>Canalipalpata</taxon>
        <taxon>Terebellida</taxon>
        <taxon>Terebelliformia</taxon>
        <taxon>Alvinellidae</taxon>
        <taxon>Paralvinella</taxon>
    </lineage>
</organism>
<gene>
    <name evidence="2" type="ORF">LSH36_1941g00038</name>
</gene>
<sequence length="320" mass="36112">MPLFGNKEVPKAVVLEQQENLRKSDFLVDEENMASVITMFIMYTLMTTTTAGYWRMNNFTVEVVTSDNRTTQSCGEYREADPVIRGGSYTFKCNSKQGRYVYARRLQGSRQHNYMTLCEVVIDGFIMITSSFTRTPTTTTTTPSITTSTTTSTLSTSKTIRTPTSPTTTRTNTTATLYSFARKQLSQPSNHSDNSTHGHTTLSYINNSSDVGIENQQPMNTQNIDSNGYEDVNIRNIHLTERQREDMITEETPQYERLQGQVNVNDRGNICTSLVMAKVKVAPSKPVTVLRLELSDGVLSVKIGNYLARELTYDDIRQMF</sequence>
<feature type="compositionally biased region" description="Polar residues" evidence="1">
    <location>
        <begin position="184"/>
        <end position="205"/>
    </location>
</feature>
<dbReference type="Pfam" id="PF05380">
    <property type="entry name" value="Peptidase_A17"/>
    <property type="match status" value="1"/>
</dbReference>
<feature type="region of interest" description="Disordered" evidence="1">
    <location>
        <begin position="136"/>
        <end position="205"/>
    </location>
</feature>
<accession>A0AAD9MP68</accession>
<dbReference type="InterPro" id="IPR008042">
    <property type="entry name" value="Retrotrans_Pao"/>
</dbReference>
<reference evidence="2" key="1">
    <citation type="journal article" date="2023" name="Mol. Biol. Evol.">
        <title>Third-Generation Sequencing Reveals the Adaptive Role of the Epigenome in Three Deep-Sea Polychaetes.</title>
        <authorList>
            <person name="Perez M."/>
            <person name="Aroh O."/>
            <person name="Sun Y."/>
            <person name="Lan Y."/>
            <person name="Juniper S.K."/>
            <person name="Young C.R."/>
            <person name="Angers B."/>
            <person name="Qian P.Y."/>
        </authorList>
    </citation>
    <scope>NUCLEOTIDE SEQUENCE</scope>
    <source>
        <strain evidence="2">P08H-3</strain>
    </source>
</reference>
<dbReference type="EMBL" id="JAODUP010001936">
    <property type="protein sequence ID" value="KAK2139208.1"/>
    <property type="molecule type" value="Genomic_DNA"/>
</dbReference>
<protein>
    <submittedName>
        <fullName evidence="2">Uncharacterized protein</fullName>
    </submittedName>
</protein>